<reference evidence="1" key="1">
    <citation type="submission" date="2018-11" db="EMBL/GenBank/DDBJ databases">
        <authorList>
            <consortium name="Pathogen Informatics"/>
        </authorList>
    </citation>
    <scope>NUCLEOTIDE SEQUENCE</scope>
</reference>
<sequence>MAPLIDDADYNVGETFGNVPSQWPNAENHEYWRAEDTGLVTLHNVSLTLGTSCQNMVESTLRS</sequence>
<name>A0A3S5FF32_9PLAT</name>
<organism evidence="1 2">
    <name type="scientific">Protopolystoma xenopodis</name>
    <dbReference type="NCBI Taxonomy" id="117903"/>
    <lineage>
        <taxon>Eukaryota</taxon>
        <taxon>Metazoa</taxon>
        <taxon>Spiralia</taxon>
        <taxon>Lophotrochozoa</taxon>
        <taxon>Platyhelminthes</taxon>
        <taxon>Monogenea</taxon>
        <taxon>Polyopisthocotylea</taxon>
        <taxon>Polystomatidea</taxon>
        <taxon>Polystomatidae</taxon>
        <taxon>Protopolystoma</taxon>
    </lineage>
</organism>
<accession>A0A3S5FF32</accession>
<dbReference type="AlphaFoldDB" id="A0A3S5FF32"/>
<dbReference type="Proteomes" id="UP000784294">
    <property type="component" value="Unassembled WGS sequence"/>
</dbReference>
<evidence type="ECO:0000313" key="2">
    <source>
        <dbReference type="Proteomes" id="UP000784294"/>
    </source>
</evidence>
<comment type="caution">
    <text evidence="1">The sequence shown here is derived from an EMBL/GenBank/DDBJ whole genome shotgun (WGS) entry which is preliminary data.</text>
</comment>
<gene>
    <name evidence="1" type="ORF">PXEA_LOCUS22610</name>
</gene>
<proteinExistence type="predicted"/>
<protein>
    <submittedName>
        <fullName evidence="1">Uncharacterized protein</fullName>
    </submittedName>
</protein>
<evidence type="ECO:0000313" key="1">
    <source>
        <dbReference type="EMBL" id="VEL29170.1"/>
    </source>
</evidence>
<dbReference type="EMBL" id="CAAALY010100902">
    <property type="protein sequence ID" value="VEL29170.1"/>
    <property type="molecule type" value="Genomic_DNA"/>
</dbReference>
<keyword evidence="2" id="KW-1185">Reference proteome</keyword>